<evidence type="ECO:0000313" key="13">
    <source>
        <dbReference type="EMBL" id="KAJ1983246.1"/>
    </source>
</evidence>
<feature type="region of interest" description="Disordered" evidence="12">
    <location>
        <begin position="356"/>
        <end position="416"/>
    </location>
</feature>
<evidence type="ECO:0000256" key="8">
    <source>
        <dbReference type="ARBA" id="ARBA00022776"/>
    </source>
</evidence>
<keyword evidence="6" id="KW-0963">Cytoplasm</keyword>
<evidence type="ECO:0000256" key="10">
    <source>
        <dbReference type="ARBA" id="ARBA00023306"/>
    </source>
</evidence>
<dbReference type="AlphaFoldDB" id="A0A9W8B696"/>
<comment type="caution">
    <text evidence="13">The sequence shown here is derived from an EMBL/GenBank/DDBJ whole genome shotgun (WGS) entry which is preliminary data.</text>
</comment>
<dbReference type="GO" id="GO:0051301">
    <property type="term" value="P:cell division"/>
    <property type="evidence" value="ECO:0007669"/>
    <property type="project" value="UniProtKB-KW"/>
</dbReference>
<evidence type="ECO:0000256" key="1">
    <source>
        <dbReference type="ARBA" id="ARBA00004286"/>
    </source>
</evidence>
<dbReference type="Pfam" id="PF05786">
    <property type="entry name" value="Cnd2"/>
    <property type="match status" value="1"/>
</dbReference>
<dbReference type="GO" id="GO:0005737">
    <property type="term" value="C:cytoplasm"/>
    <property type="evidence" value="ECO:0007669"/>
    <property type="project" value="UniProtKB-SubCell"/>
</dbReference>
<dbReference type="GO" id="GO:0003682">
    <property type="term" value="F:chromatin binding"/>
    <property type="evidence" value="ECO:0007669"/>
    <property type="project" value="TreeGrafter"/>
</dbReference>
<organism evidence="13 14">
    <name type="scientific">Dimargaris verticillata</name>
    <dbReference type="NCBI Taxonomy" id="2761393"/>
    <lineage>
        <taxon>Eukaryota</taxon>
        <taxon>Fungi</taxon>
        <taxon>Fungi incertae sedis</taxon>
        <taxon>Zoopagomycota</taxon>
        <taxon>Kickxellomycotina</taxon>
        <taxon>Dimargaritomycetes</taxon>
        <taxon>Dimargaritales</taxon>
        <taxon>Dimargaritaceae</taxon>
        <taxon>Dimargaris</taxon>
    </lineage>
</organism>
<feature type="region of interest" description="Disordered" evidence="12">
    <location>
        <begin position="168"/>
        <end position="210"/>
    </location>
</feature>
<comment type="similarity">
    <text evidence="3 11">Belongs to the CND2 (condensin subunit 2) family.</text>
</comment>
<comment type="subcellular location">
    <subcellularLocation>
        <location evidence="1">Chromosome</location>
    </subcellularLocation>
    <subcellularLocation>
        <location evidence="2">Cytoplasm</location>
    </subcellularLocation>
</comment>
<evidence type="ECO:0000256" key="6">
    <source>
        <dbReference type="ARBA" id="ARBA00022490"/>
    </source>
</evidence>
<keyword evidence="5" id="KW-0158">Chromosome</keyword>
<dbReference type="EMBL" id="JANBQB010000064">
    <property type="protein sequence ID" value="KAJ1983246.1"/>
    <property type="molecule type" value="Genomic_DNA"/>
</dbReference>
<feature type="region of interest" description="Disordered" evidence="12">
    <location>
        <begin position="14"/>
        <end position="85"/>
    </location>
</feature>
<dbReference type="Proteomes" id="UP001151582">
    <property type="component" value="Unassembled WGS sequence"/>
</dbReference>
<evidence type="ECO:0000256" key="7">
    <source>
        <dbReference type="ARBA" id="ARBA00022618"/>
    </source>
</evidence>
<reference evidence="13" key="1">
    <citation type="submission" date="2022-07" db="EMBL/GenBank/DDBJ databases">
        <title>Phylogenomic reconstructions and comparative analyses of Kickxellomycotina fungi.</title>
        <authorList>
            <person name="Reynolds N.K."/>
            <person name="Stajich J.E."/>
            <person name="Barry K."/>
            <person name="Grigoriev I.V."/>
            <person name="Crous P."/>
            <person name="Smith M.E."/>
        </authorList>
    </citation>
    <scope>NUCLEOTIDE SEQUENCE</scope>
    <source>
        <strain evidence="13">RSA 567</strain>
    </source>
</reference>
<protein>
    <recommendedName>
        <fullName evidence="4 11">Condensin complex subunit 2</fullName>
    </recommendedName>
</protein>
<evidence type="ECO:0000313" key="14">
    <source>
        <dbReference type="Proteomes" id="UP001151582"/>
    </source>
</evidence>
<evidence type="ECO:0000256" key="9">
    <source>
        <dbReference type="ARBA" id="ARBA00023067"/>
    </source>
</evidence>
<keyword evidence="7 11" id="KW-0132">Cell division</keyword>
<keyword evidence="8 11" id="KW-0498">Mitosis</keyword>
<evidence type="ECO:0000256" key="5">
    <source>
        <dbReference type="ARBA" id="ARBA00022454"/>
    </source>
</evidence>
<dbReference type="GO" id="GO:0000796">
    <property type="term" value="C:condensin complex"/>
    <property type="evidence" value="ECO:0007669"/>
    <property type="project" value="InterPro"/>
</dbReference>
<evidence type="ECO:0000256" key="11">
    <source>
        <dbReference type="PIRNR" id="PIRNR017126"/>
    </source>
</evidence>
<feature type="compositionally biased region" description="Low complexity" evidence="12">
    <location>
        <begin position="709"/>
        <end position="720"/>
    </location>
</feature>
<feature type="compositionally biased region" description="Polar residues" evidence="12">
    <location>
        <begin position="59"/>
        <end position="72"/>
    </location>
</feature>
<comment type="function">
    <text evidence="11">Regulatory subunit of the condensin complex, a complex required for conversion of interphase chromatin into mitotic-like condense chromosomes.</text>
</comment>
<keyword evidence="14" id="KW-1185">Reference proteome</keyword>
<evidence type="ECO:0000256" key="12">
    <source>
        <dbReference type="SAM" id="MobiDB-lite"/>
    </source>
</evidence>
<accession>A0A9W8B696</accession>
<proteinExistence type="inferred from homology"/>
<evidence type="ECO:0000256" key="2">
    <source>
        <dbReference type="ARBA" id="ARBA00004496"/>
    </source>
</evidence>
<feature type="region of interest" description="Disordered" evidence="12">
    <location>
        <begin position="709"/>
        <end position="740"/>
    </location>
</feature>
<dbReference type="PIRSF" id="PIRSF017126">
    <property type="entry name" value="Condensin_H"/>
    <property type="match status" value="1"/>
</dbReference>
<sequence length="804" mass="87567">MVTVLQNTFQTPKRPTYVDSEVPIKDPSNWNDDQAERKARRRSGAGDGKNRRSMLFSPLQKTPNRKSLSQPLHVTGTGALLSPGSALQRLTPEELNRRYEEWMKIAADNKINATNTWDVALIDYFYDMSLLRDGDSINFQKASCTLDGCVKIYSSRVDSVATETGKLLNGLAESPTRGGSRRRSRADGDDDDEGDSTEGTTKAKHRRRAARSENTLAKDFAAISIKKFDLEFTVDPLFKKTSADFDEGGARGLLLNHLTLDAESKIIFDASDAAVGSAPDAQSDSTVKPEDDTMAVDHTPFVPASLDYSLLQARFFPDLARASELDVCPSLKNFEFSKDDSLDIALLKHTLFDNSDDEEQANPLESDAHPLLDDDGGAASPFGAGDDDGGMGWGFGGDDGEGDTGGDGAALGSAGAEGQDGYVAHAADQPQLTLTTASDEHDIFSYFDSKLIKSWAGPDHWKLHPALRVKPAGASDEAKHESKRARTEKQKYMTNFSDQPDLDETQLFAPPPRNGSLTVVSGYHKGGQKNNRHLLPEDIQFTSKNLVSLFLKPRCRIRSWSPNAQGDLALAMVNPALNTQPAAATDALGEELLQPELGLATDAAKQSFVGDGNEPLHAEGNDSGVDDDMELGDGFGIDMDDGMDAMDELVPELSQVQQLLLDGEPTMPSLKVIKPLYVNYARTAKRVDVKKLKDNLWHKLITFSDATATPNADDAAMPTDADNEEDTPFSHPSDGVQGEQRFSDVIDSLKTVYPERSIKDISVPFCFICLLHLANEKNLCITSDSALEDLVITQDPQLSPTPSY</sequence>
<name>A0A9W8B696_9FUNG</name>
<dbReference type="PANTHER" id="PTHR13108:SF9">
    <property type="entry name" value="CONDENSIN COMPLEX SUBUNIT 2"/>
    <property type="match status" value="1"/>
</dbReference>
<keyword evidence="9 11" id="KW-0226">DNA condensation</keyword>
<evidence type="ECO:0000256" key="4">
    <source>
        <dbReference type="ARBA" id="ARBA00016065"/>
    </source>
</evidence>
<evidence type="ECO:0000256" key="3">
    <source>
        <dbReference type="ARBA" id="ARBA00009471"/>
    </source>
</evidence>
<gene>
    <name evidence="13" type="ORF">H4R34_001402</name>
</gene>
<dbReference type="InterPro" id="IPR022816">
    <property type="entry name" value="Condensin_barren_su2"/>
</dbReference>
<dbReference type="OrthoDB" id="362021at2759"/>
<keyword evidence="10 11" id="KW-0131">Cell cycle</keyword>
<feature type="region of interest" description="Disordered" evidence="12">
    <location>
        <begin position="276"/>
        <end position="295"/>
    </location>
</feature>
<dbReference type="GO" id="GO:0007076">
    <property type="term" value="P:mitotic chromosome condensation"/>
    <property type="evidence" value="ECO:0007669"/>
    <property type="project" value="InterPro"/>
</dbReference>
<dbReference type="PANTHER" id="PTHR13108">
    <property type="entry name" value="CONDENSIN COMPLEX SUBUNIT 2"/>
    <property type="match status" value="1"/>
</dbReference>